<gene>
    <name evidence="8" type="ORF">G5714_009020</name>
</gene>
<protein>
    <recommendedName>
        <fullName evidence="10">PHD-type domain-containing protein</fullName>
    </recommendedName>
</protein>
<dbReference type="InterPro" id="IPR013083">
    <property type="entry name" value="Znf_RING/FYVE/PHD"/>
</dbReference>
<dbReference type="AlphaFoldDB" id="A0A7J6CQZ6"/>
<dbReference type="InterPro" id="IPR001841">
    <property type="entry name" value="Znf_RING"/>
</dbReference>
<dbReference type="InterPro" id="IPR011011">
    <property type="entry name" value="Znf_FYVE_PHD"/>
</dbReference>
<dbReference type="SMART" id="SM00184">
    <property type="entry name" value="RING"/>
    <property type="match status" value="1"/>
</dbReference>
<dbReference type="GO" id="GO:0008270">
    <property type="term" value="F:zinc ion binding"/>
    <property type="evidence" value="ECO:0007669"/>
    <property type="project" value="UniProtKB-KW"/>
</dbReference>
<dbReference type="InterPro" id="IPR019787">
    <property type="entry name" value="Znf_PHD-finger"/>
</dbReference>
<dbReference type="SUPFAM" id="SSF57903">
    <property type="entry name" value="FYVE/PHD zinc finger"/>
    <property type="match status" value="1"/>
</dbReference>
<feature type="domain" description="PHD-type" evidence="6">
    <location>
        <begin position="301"/>
        <end position="348"/>
    </location>
</feature>
<keyword evidence="2 4" id="KW-0863">Zinc-finger</keyword>
<dbReference type="EMBL" id="JAAMOB010000008">
    <property type="protein sequence ID" value="KAF4109768.1"/>
    <property type="molecule type" value="Genomic_DNA"/>
</dbReference>
<dbReference type="Gene3D" id="3.30.40.10">
    <property type="entry name" value="Zinc/RING finger domain, C3HC4 (zinc finger)"/>
    <property type="match status" value="1"/>
</dbReference>
<keyword evidence="9" id="KW-1185">Reference proteome</keyword>
<organism evidence="8 9">
    <name type="scientific">Onychostoma macrolepis</name>
    <dbReference type="NCBI Taxonomy" id="369639"/>
    <lineage>
        <taxon>Eukaryota</taxon>
        <taxon>Metazoa</taxon>
        <taxon>Chordata</taxon>
        <taxon>Craniata</taxon>
        <taxon>Vertebrata</taxon>
        <taxon>Euteleostomi</taxon>
        <taxon>Actinopterygii</taxon>
        <taxon>Neopterygii</taxon>
        <taxon>Teleostei</taxon>
        <taxon>Ostariophysi</taxon>
        <taxon>Cypriniformes</taxon>
        <taxon>Cyprinidae</taxon>
        <taxon>Acrossocheilinae</taxon>
        <taxon>Onychostoma</taxon>
    </lineage>
</organism>
<evidence type="ECO:0000256" key="5">
    <source>
        <dbReference type="SAM" id="MobiDB-lite"/>
    </source>
</evidence>
<dbReference type="InterPro" id="IPR001965">
    <property type="entry name" value="Znf_PHD"/>
</dbReference>
<comment type="caution">
    <text evidence="8">The sequence shown here is derived from an EMBL/GenBank/DDBJ whole genome shotgun (WGS) entry which is preliminary data.</text>
</comment>
<dbReference type="SMART" id="SM00249">
    <property type="entry name" value="PHD"/>
    <property type="match status" value="1"/>
</dbReference>
<keyword evidence="3" id="KW-0862">Zinc</keyword>
<evidence type="ECO:0000313" key="9">
    <source>
        <dbReference type="Proteomes" id="UP000579812"/>
    </source>
</evidence>
<dbReference type="PROSITE" id="PS50089">
    <property type="entry name" value="ZF_RING_2"/>
    <property type="match status" value="1"/>
</dbReference>
<evidence type="ECO:0008006" key="10">
    <source>
        <dbReference type="Google" id="ProtNLM"/>
    </source>
</evidence>
<dbReference type="InterPro" id="IPR019786">
    <property type="entry name" value="Zinc_finger_PHD-type_CS"/>
</dbReference>
<evidence type="ECO:0000256" key="2">
    <source>
        <dbReference type="ARBA" id="ARBA00022771"/>
    </source>
</evidence>
<accession>A0A7J6CQZ6</accession>
<dbReference type="PROSITE" id="PS01359">
    <property type="entry name" value="ZF_PHD_1"/>
    <property type="match status" value="1"/>
</dbReference>
<dbReference type="Pfam" id="PF00628">
    <property type="entry name" value="PHD"/>
    <property type="match status" value="1"/>
</dbReference>
<keyword evidence="1" id="KW-0479">Metal-binding</keyword>
<dbReference type="CDD" id="cd15517">
    <property type="entry name" value="PHD_TCF19_like"/>
    <property type="match status" value="1"/>
</dbReference>
<proteinExistence type="predicted"/>
<feature type="compositionally biased region" description="Pro residues" evidence="5">
    <location>
        <begin position="124"/>
        <end position="155"/>
    </location>
</feature>
<evidence type="ECO:0000256" key="1">
    <source>
        <dbReference type="ARBA" id="ARBA00022723"/>
    </source>
</evidence>
<evidence type="ECO:0000259" key="7">
    <source>
        <dbReference type="PROSITE" id="PS50089"/>
    </source>
</evidence>
<name>A0A7J6CQZ6_9TELE</name>
<evidence type="ECO:0000256" key="3">
    <source>
        <dbReference type="ARBA" id="ARBA00022833"/>
    </source>
</evidence>
<dbReference type="PROSITE" id="PS50016">
    <property type="entry name" value="ZF_PHD_2"/>
    <property type="match status" value="1"/>
</dbReference>
<feature type="domain" description="RING-type" evidence="7">
    <location>
        <begin position="304"/>
        <end position="347"/>
    </location>
</feature>
<dbReference type="Proteomes" id="UP000579812">
    <property type="component" value="Unassembled WGS sequence"/>
</dbReference>
<reference evidence="8 9" key="1">
    <citation type="submission" date="2020-04" db="EMBL/GenBank/DDBJ databases">
        <title>Chromosome-level genome assembly of a cyprinid fish Onychostoma macrolepis by integration of Nanopore Sequencing, Bionano and Hi-C technology.</title>
        <authorList>
            <person name="Wang D."/>
        </authorList>
    </citation>
    <scope>NUCLEOTIDE SEQUENCE [LARGE SCALE GENOMIC DNA]</scope>
    <source>
        <strain evidence="8">SWU-2019</strain>
        <tissue evidence="8">Muscle</tissue>
    </source>
</reference>
<feature type="compositionally biased region" description="Polar residues" evidence="5">
    <location>
        <begin position="160"/>
        <end position="173"/>
    </location>
</feature>
<feature type="compositionally biased region" description="Polar residues" evidence="5">
    <location>
        <begin position="181"/>
        <end position="215"/>
    </location>
</feature>
<feature type="region of interest" description="Disordered" evidence="5">
    <location>
        <begin position="114"/>
        <end position="215"/>
    </location>
</feature>
<evidence type="ECO:0000259" key="6">
    <source>
        <dbReference type="PROSITE" id="PS50016"/>
    </source>
</evidence>
<evidence type="ECO:0000256" key="4">
    <source>
        <dbReference type="PROSITE-ProRule" id="PRU00175"/>
    </source>
</evidence>
<evidence type="ECO:0000313" key="8">
    <source>
        <dbReference type="EMBL" id="KAF4109768.1"/>
    </source>
</evidence>
<sequence>MVATEQLSEGLTDRRETMEAVKLNISKSQDKVRKRKMERGQEDNFVVGDKVLVRNVRQENRKGGKMDPDMLGPFTVVKIEEKIVDVVSKKGKKTMTFNTDHLIKYVEPEPHIPKKWIPSNSASLPPPASPRPPPPASPRPPPPASPRPPLPPPASLPSSTKGLSAPNGTSTNPCLKVLSSPRHTATHSVDGSNAQTQVNPSGPSTHSCSPDTFHASANSEENVINDIWEGKKQQVLWSKMGPYKLFTNNMMDLAPGKQLESELAENLLMEEEITLLSNEEGTASMRMDIARTLLRESDDLSQLCHYCEEQDKDQTDQWIECTECGRWYHWDCVDRPSTAGKYTCPACI</sequence>